<dbReference type="KEGG" id="mmag:MMAD_12130"/>
<sequence>MGSRRPRKRLADNDIDPAATATHAAAPAKAIRRAAGSEAAGTRSSARRGGAAAGAGRAPSALTAARASTVPWPESGSQPAVGWWAVSQILRITCRAVSSGATDRTSATMPDTIAAA</sequence>
<evidence type="ECO:0000313" key="3">
    <source>
        <dbReference type="Proteomes" id="UP000466517"/>
    </source>
</evidence>
<name>A0A7I7XE52_9MYCO</name>
<proteinExistence type="predicted"/>
<gene>
    <name evidence="2" type="ORF">MMAD_12130</name>
</gene>
<protein>
    <submittedName>
        <fullName evidence="2">Uncharacterized protein</fullName>
    </submittedName>
</protein>
<feature type="region of interest" description="Disordered" evidence="1">
    <location>
        <begin position="1"/>
        <end position="79"/>
    </location>
</feature>
<dbReference type="AlphaFoldDB" id="A0A7I7XE52"/>
<keyword evidence="3" id="KW-1185">Reference proteome</keyword>
<reference evidence="2 3" key="1">
    <citation type="journal article" date="2019" name="Emerg. Microbes Infect.">
        <title>Comprehensive subspecies identification of 175 nontuberculous mycobacteria species based on 7547 genomic profiles.</title>
        <authorList>
            <person name="Matsumoto Y."/>
            <person name="Kinjo T."/>
            <person name="Motooka D."/>
            <person name="Nabeya D."/>
            <person name="Jung N."/>
            <person name="Uechi K."/>
            <person name="Horii T."/>
            <person name="Iida T."/>
            <person name="Fujita J."/>
            <person name="Nakamura S."/>
        </authorList>
    </citation>
    <scope>NUCLEOTIDE SEQUENCE [LARGE SCALE GENOMIC DNA]</scope>
    <source>
        <strain evidence="2 3">JCM 13574</strain>
    </source>
</reference>
<organism evidence="2 3">
    <name type="scientific">Mycolicibacterium madagascariense</name>
    <dbReference type="NCBI Taxonomy" id="212765"/>
    <lineage>
        <taxon>Bacteria</taxon>
        <taxon>Bacillati</taxon>
        <taxon>Actinomycetota</taxon>
        <taxon>Actinomycetes</taxon>
        <taxon>Mycobacteriales</taxon>
        <taxon>Mycobacteriaceae</taxon>
        <taxon>Mycolicibacterium</taxon>
    </lineage>
</organism>
<evidence type="ECO:0000256" key="1">
    <source>
        <dbReference type="SAM" id="MobiDB-lite"/>
    </source>
</evidence>
<feature type="compositionally biased region" description="Low complexity" evidence="1">
    <location>
        <begin position="16"/>
        <end position="69"/>
    </location>
</feature>
<accession>A0A7I7XE52</accession>
<dbReference type="Proteomes" id="UP000466517">
    <property type="component" value="Chromosome"/>
</dbReference>
<dbReference type="EMBL" id="AP022610">
    <property type="protein sequence ID" value="BBZ26918.1"/>
    <property type="molecule type" value="Genomic_DNA"/>
</dbReference>
<evidence type="ECO:0000313" key="2">
    <source>
        <dbReference type="EMBL" id="BBZ26918.1"/>
    </source>
</evidence>